<evidence type="ECO:0000256" key="2">
    <source>
        <dbReference type="ARBA" id="ARBA00022801"/>
    </source>
</evidence>
<feature type="domain" description="Glycosyl hydrolase family 13 catalytic" evidence="4">
    <location>
        <begin position="28"/>
        <end position="417"/>
    </location>
</feature>
<dbReference type="Gene3D" id="3.90.400.10">
    <property type="entry name" value="Oligo-1,6-glucosidase, Domain 2"/>
    <property type="match status" value="1"/>
</dbReference>
<dbReference type="FunFam" id="3.90.400.10:FF:000002">
    <property type="entry name" value="Sucrose isomerase"/>
    <property type="match status" value="1"/>
</dbReference>
<dbReference type="InterPro" id="IPR017853">
    <property type="entry name" value="GH"/>
</dbReference>
<dbReference type="SUPFAM" id="SSF51445">
    <property type="entry name" value="(Trans)glycosidases"/>
    <property type="match status" value="1"/>
</dbReference>
<dbReference type="SMART" id="SM00642">
    <property type="entry name" value="Aamy"/>
    <property type="match status" value="1"/>
</dbReference>
<organism evidence="5 6">
    <name type="scientific">Varunaivibrio sulfuroxidans</name>
    <dbReference type="NCBI Taxonomy" id="1773489"/>
    <lineage>
        <taxon>Bacteria</taxon>
        <taxon>Pseudomonadati</taxon>
        <taxon>Pseudomonadota</taxon>
        <taxon>Alphaproteobacteria</taxon>
        <taxon>Rhodospirillales</taxon>
        <taxon>Magnetovibrionaceae</taxon>
        <taxon>Varunaivibrio</taxon>
    </lineage>
</organism>
<dbReference type="GO" id="GO:0004556">
    <property type="term" value="F:alpha-amylase activity"/>
    <property type="evidence" value="ECO:0007669"/>
    <property type="project" value="TreeGrafter"/>
</dbReference>
<reference evidence="5 6" key="1">
    <citation type="submission" date="2019-03" db="EMBL/GenBank/DDBJ databases">
        <title>Genomic Encyclopedia of Type Strains, Phase IV (KMG-IV): sequencing the most valuable type-strain genomes for metagenomic binning, comparative biology and taxonomic classification.</title>
        <authorList>
            <person name="Goeker M."/>
        </authorList>
    </citation>
    <scope>NUCLEOTIDE SEQUENCE [LARGE SCALE GENOMIC DNA]</scope>
    <source>
        <strain evidence="5 6">DSM 101688</strain>
    </source>
</reference>
<accession>A0A4R3J9G8</accession>
<evidence type="ECO:0000259" key="4">
    <source>
        <dbReference type="SMART" id="SM00642"/>
    </source>
</evidence>
<dbReference type="CDD" id="cd11330">
    <property type="entry name" value="AmyAc_OligoGlu"/>
    <property type="match status" value="1"/>
</dbReference>
<gene>
    <name evidence="5" type="ORF">EDD55_106180</name>
</gene>
<proteinExistence type="inferred from homology"/>
<comment type="similarity">
    <text evidence="1">Belongs to the glycosyl hydrolase 13 family.</text>
</comment>
<keyword evidence="6" id="KW-1185">Reference proteome</keyword>
<dbReference type="AlphaFoldDB" id="A0A4R3J9G8"/>
<dbReference type="Proteomes" id="UP000295304">
    <property type="component" value="Unassembled WGS sequence"/>
</dbReference>
<dbReference type="Gene3D" id="3.20.20.80">
    <property type="entry name" value="Glycosidases"/>
    <property type="match status" value="2"/>
</dbReference>
<keyword evidence="3" id="KW-0326">Glycosidase</keyword>
<evidence type="ECO:0000256" key="3">
    <source>
        <dbReference type="ARBA" id="ARBA00023295"/>
    </source>
</evidence>
<evidence type="ECO:0000313" key="6">
    <source>
        <dbReference type="Proteomes" id="UP000295304"/>
    </source>
</evidence>
<protein>
    <submittedName>
        <fullName evidence="5">Alpha-glucosidase</fullName>
    </submittedName>
</protein>
<dbReference type="Gene3D" id="2.60.40.1180">
    <property type="entry name" value="Golgi alpha-mannosidase II"/>
    <property type="match status" value="1"/>
</dbReference>
<dbReference type="Pfam" id="PF00128">
    <property type="entry name" value="Alpha-amylase"/>
    <property type="match status" value="1"/>
</dbReference>
<dbReference type="EMBL" id="SLZW01000006">
    <property type="protein sequence ID" value="TCS62222.1"/>
    <property type="molecule type" value="Genomic_DNA"/>
</dbReference>
<dbReference type="InterPro" id="IPR045857">
    <property type="entry name" value="O16G_dom_2"/>
</dbReference>
<keyword evidence="2" id="KW-0378">Hydrolase</keyword>
<dbReference type="PANTHER" id="PTHR10357:SF179">
    <property type="entry name" value="NEUTRAL AND BASIC AMINO ACID TRANSPORT PROTEIN RBAT"/>
    <property type="match status" value="1"/>
</dbReference>
<dbReference type="RefSeq" id="WP_132939293.1">
    <property type="nucleotide sequence ID" value="NZ_CP119676.1"/>
</dbReference>
<dbReference type="OrthoDB" id="9805159at2"/>
<dbReference type="GO" id="GO:0009313">
    <property type="term" value="P:oligosaccharide catabolic process"/>
    <property type="evidence" value="ECO:0007669"/>
    <property type="project" value="TreeGrafter"/>
</dbReference>
<name>A0A4R3J9G8_9PROT</name>
<dbReference type="InterPro" id="IPR006047">
    <property type="entry name" value="GH13_cat_dom"/>
</dbReference>
<comment type="caution">
    <text evidence="5">The sequence shown here is derived from an EMBL/GenBank/DDBJ whole genome shotgun (WGS) entry which is preliminary data.</text>
</comment>
<sequence>MTDKAGTDAQTLGLKNDPDWWRGAVIYQIYPRSFQDTNADGVGDLKGIARRMDYIAELGADAIWISPFFRSPMKDFGYDVSDYNAVDPLFGALEDFDEMIAAAHARGVRVMIDLVISHTSDQHAWFKESRADRTNPKAEWYVWADAKPEGSPPNNWLSIFGGSAWEWDTARRQYYLHNFLISQPDLNFHNPEVQDAVLDAARFWLDRGVDGFRLDTVNFYFHDRQLRDNPPLPKGKSLTGVEDNNPYAFQDHVHDKTQPENLAFLERLRGLMDEYSSISSVGEIGADTDPPATTAAYTEDGKRIHMAYSFDLLTEEYSAAHIRDVVETFERSVGGGWPCWAFSNHDIRRVVTRWNKGKDPDRFAPMALALLLSLRGSACVYQGEELGLSEADVPFELLQDPFGKRFWPAYKGRDGCRTPMPWREGGLAAGFSDAAPWLPVPPEHAARAVGVQETDDGSVLAHARRFIAWRRGHDALRRGGIVFHDRPEPILAFSRTGTAPILCLFNLSSAAQKVDVSDFDGLSALDGHGFAASGGGARGSIALGGYGVWYGVYNKKD</sequence>
<dbReference type="InterPro" id="IPR013780">
    <property type="entry name" value="Glyco_hydro_b"/>
</dbReference>
<evidence type="ECO:0000313" key="5">
    <source>
        <dbReference type="EMBL" id="TCS62222.1"/>
    </source>
</evidence>
<evidence type="ECO:0000256" key="1">
    <source>
        <dbReference type="ARBA" id="ARBA00008061"/>
    </source>
</evidence>
<dbReference type="PANTHER" id="PTHR10357">
    <property type="entry name" value="ALPHA-AMYLASE FAMILY MEMBER"/>
    <property type="match status" value="1"/>
</dbReference>